<reference evidence="1 2" key="1">
    <citation type="submission" date="2018-10" db="EMBL/GenBank/DDBJ databases">
        <authorList>
            <person name="Li J."/>
        </authorList>
    </citation>
    <scope>NUCLEOTIDE SEQUENCE [LARGE SCALE GENOMIC DNA]</scope>
    <source>
        <strain evidence="1 2">CCTCC AB209002</strain>
    </source>
</reference>
<organism evidence="1 2">
    <name type="scientific">Mycetocola manganoxydans</name>
    <dbReference type="NCBI Taxonomy" id="699879"/>
    <lineage>
        <taxon>Bacteria</taxon>
        <taxon>Bacillati</taxon>
        <taxon>Actinomycetota</taxon>
        <taxon>Actinomycetes</taxon>
        <taxon>Micrococcales</taxon>
        <taxon>Microbacteriaceae</taxon>
        <taxon>Mycetocola</taxon>
    </lineage>
</organism>
<evidence type="ECO:0000313" key="1">
    <source>
        <dbReference type="EMBL" id="RLP69833.1"/>
    </source>
</evidence>
<sequence length="328" mass="35339">MEDETRATDISERYTRFAEVEAAPRSPLYAGWARGVASDDDVIARISTLPTLKQQANLVFASARFAGIPPEPWAGVRDSLLESWDAIAAFAFDRSTQTNEARRLATLLPAFGSAASDVALIEVGASAGLCLHPDRWRYDFGDGRGVGSSGAPVLSTRANRATPIPARLPRVGWRAGIDLNPLDVSKDEDLRWLETLIWPVGDGDEDAERLDRLHAAADIARSDPPRVVQGDLLSDTKDLIAEASRNASEVIVFHSAVLAYLTANDRQTFADHMAESGVTWIANEGIGIVAGTENTAADAPDGAFVITRNAEPVAFADPHGAWLTWLEP</sequence>
<dbReference type="OrthoDB" id="8899077at2"/>
<dbReference type="InterPro" id="IPR011200">
    <property type="entry name" value="UCP012608"/>
</dbReference>
<name>A0A3L6ZPG7_9MICO</name>
<proteinExistence type="predicted"/>
<dbReference type="Pfam" id="PF10094">
    <property type="entry name" value="DUF2332"/>
    <property type="match status" value="1"/>
</dbReference>
<evidence type="ECO:0000313" key="2">
    <source>
        <dbReference type="Proteomes" id="UP000270299"/>
    </source>
</evidence>
<dbReference type="AlphaFoldDB" id="A0A3L6ZPG7"/>
<comment type="caution">
    <text evidence="1">The sequence shown here is derived from an EMBL/GenBank/DDBJ whole genome shotgun (WGS) entry which is preliminary data.</text>
</comment>
<keyword evidence="2" id="KW-1185">Reference proteome</keyword>
<dbReference type="RefSeq" id="WP_147436269.1">
    <property type="nucleotide sequence ID" value="NZ_BMXM01000008.1"/>
</dbReference>
<gene>
    <name evidence="1" type="ORF">D9V29_11480</name>
</gene>
<dbReference type="EMBL" id="RCUV01000012">
    <property type="protein sequence ID" value="RLP69833.1"/>
    <property type="molecule type" value="Genomic_DNA"/>
</dbReference>
<protein>
    <submittedName>
        <fullName evidence="1">DUF2332 domain-containing protein</fullName>
    </submittedName>
</protein>
<accession>A0A3L6ZPG7</accession>
<dbReference type="Proteomes" id="UP000270299">
    <property type="component" value="Unassembled WGS sequence"/>
</dbReference>